<dbReference type="EMBL" id="JAQQXQ010000015">
    <property type="protein sequence ID" value="MDC8755864.1"/>
    <property type="molecule type" value="Genomic_DNA"/>
</dbReference>
<evidence type="ECO:0000313" key="2">
    <source>
        <dbReference type="Proteomes" id="UP001216558"/>
    </source>
</evidence>
<reference evidence="1 2" key="1">
    <citation type="submission" date="2022-10" db="EMBL/GenBank/DDBJ databases">
        <title>Erythrobacter sp. sf7 Genome sequencing.</title>
        <authorList>
            <person name="Park S."/>
        </authorList>
    </citation>
    <scope>NUCLEOTIDE SEQUENCE [LARGE SCALE GENOMIC DNA]</scope>
    <source>
        <strain evidence="2">sf7</strain>
    </source>
</reference>
<comment type="caution">
    <text evidence="1">The sequence shown here is derived from an EMBL/GenBank/DDBJ whole genome shotgun (WGS) entry which is preliminary data.</text>
</comment>
<proteinExistence type="predicted"/>
<gene>
    <name evidence="1" type="ORF">OIK40_14540</name>
</gene>
<protein>
    <submittedName>
        <fullName evidence="1">Uncharacterized protein</fullName>
    </submittedName>
</protein>
<accession>A0ABT5JTG8</accession>
<keyword evidence="2" id="KW-1185">Reference proteome</keyword>
<organism evidence="1 2">
    <name type="scientific">Erythrobacter fulvus</name>
    <dbReference type="NCBI Taxonomy" id="2987523"/>
    <lineage>
        <taxon>Bacteria</taxon>
        <taxon>Pseudomonadati</taxon>
        <taxon>Pseudomonadota</taxon>
        <taxon>Alphaproteobacteria</taxon>
        <taxon>Sphingomonadales</taxon>
        <taxon>Erythrobacteraceae</taxon>
        <taxon>Erythrobacter/Porphyrobacter group</taxon>
        <taxon>Erythrobacter</taxon>
    </lineage>
</organism>
<dbReference type="Proteomes" id="UP001216558">
    <property type="component" value="Unassembled WGS sequence"/>
</dbReference>
<evidence type="ECO:0000313" key="1">
    <source>
        <dbReference type="EMBL" id="MDC8755864.1"/>
    </source>
</evidence>
<sequence>MKLGGAPRLDSADAVRRAAGEVEDGFAAVVTTQDSRGLAALARNTEGRIMVIKRHGNRFAGRVLGPQAEARLWRDHSGPTLEVDCGEARFGKVVLEIPDAEAWADAINQVNPTRDA</sequence>
<name>A0ABT5JTG8_9SPHN</name>